<evidence type="ECO:0000256" key="1">
    <source>
        <dbReference type="SAM" id="MobiDB-lite"/>
    </source>
</evidence>
<sequence>MAAPGPHSLQDTLDKIPGATEESKTILQREIGQVSVELSLLGADHQELTDRVRCAETTLTDMTPVQQEIHATVVQLTDRVLLLEHRAEDAEG</sequence>
<keyword evidence="3" id="KW-1185">Reference proteome</keyword>
<evidence type="ECO:0000313" key="2">
    <source>
        <dbReference type="EMBL" id="KAJ1125487.1"/>
    </source>
</evidence>
<accession>A0AAV7PAX6</accession>
<gene>
    <name evidence="2" type="ORF">NDU88_003916</name>
</gene>
<organism evidence="2 3">
    <name type="scientific">Pleurodeles waltl</name>
    <name type="common">Iberian ribbed newt</name>
    <dbReference type="NCBI Taxonomy" id="8319"/>
    <lineage>
        <taxon>Eukaryota</taxon>
        <taxon>Metazoa</taxon>
        <taxon>Chordata</taxon>
        <taxon>Craniata</taxon>
        <taxon>Vertebrata</taxon>
        <taxon>Euteleostomi</taxon>
        <taxon>Amphibia</taxon>
        <taxon>Batrachia</taxon>
        <taxon>Caudata</taxon>
        <taxon>Salamandroidea</taxon>
        <taxon>Salamandridae</taxon>
        <taxon>Pleurodelinae</taxon>
        <taxon>Pleurodeles</taxon>
    </lineage>
</organism>
<feature type="region of interest" description="Disordered" evidence="1">
    <location>
        <begin position="1"/>
        <end position="20"/>
    </location>
</feature>
<protein>
    <submittedName>
        <fullName evidence="2">Uncharacterized protein</fullName>
    </submittedName>
</protein>
<dbReference type="AlphaFoldDB" id="A0AAV7PAX6"/>
<dbReference type="Proteomes" id="UP001066276">
    <property type="component" value="Chromosome 7"/>
</dbReference>
<evidence type="ECO:0000313" key="3">
    <source>
        <dbReference type="Proteomes" id="UP001066276"/>
    </source>
</evidence>
<name>A0AAV7PAX6_PLEWA</name>
<comment type="caution">
    <text evidence="2">The sequence shown here is derived from an EMBL/GenBank/DDBJ whole genome shotgun (WGS) entry which is preliminary data.</text>
</comment>
<proteinExistence type="predicted"/>
<dbReference type="EMBL" id="JANPWB010000011">
    <property type="protein sequence ID" value="KAJ1125487.1"/>
    <property type="molecule type" value="Genomic_DNA"/>
</dbReference>
<reference evidence="2" key="1">
    <citation type="journal article" date="2022" name="bioRxiv">
        <title>Sequencing and chromosome-scale assembly of the giantPleurodeles waltlgenome.</title>
        <authorList>
            <person name="Brown T."/>
            <person name="Elewa A."/>
            <person name="Iarovenko S."/>
            <person name="Subramanian E."/>
            <person name="Araus A.J."/>
            <person name="Petzold A."/>
            <person name="Susuki M."/>
            <person name="Suzuki K.-i.T."/>
            <person name="Hayashi T."/>
            <person name="Toyoda A."/>
            <person name="Oliveira C."/>
            <person name="Osipova E."/>
            <person name="Leigh N.D."/>
            <person name="Simon A."/>
            <person name="Yun M.H."/>
        </authorList>
    </citation>
    <scope>NUCLEOTIDE SEQUENCE</scope>
    <source>
        <strain evidence="2">20211129_DDA</strain>
        <tissue evidence="2">Liver</tissue>
    </source>
</reference>